<reference evidence="2" key="1">
    <citation type="submission" date="2025-08" db="UniProtKB">
        <authorList>
            <consortium name="Ensembl"/>
        </authorList>
    </citation>
    <scope>IDENTIFICATION</scope>
</reference>
<feature type="region of interest" description="Disordered" evidence="1">
    <location>
        <begin position="45"/>
        <end position="78"/>
    </location>
</feature>
<dbReference type="Proteomes" id="UP000594220">
    <property type="component" value="Unplaced"/>
</dbReference>
<evidence type="ECO:0000313" key="2">
    <source>
        <dbReference type="Ensembl" id="ENSCPRP00005008069.1"/>
    </source>
</evidence>
<keyword evidence="3" id="KW-1185">Reference proteome</keyword>
<organism evidence="2 3">
    <name type="scientific">Crocodylus porosus</name>
    <name type="common">Saltwater crocodile</name>
    <name type="synonym">Estuarine crocodile</name>
    <dbReference type="NCBI Taxonomy" id="8502"/>
    <lineage>
        <taxon>Eukaryota</taxon>
        <taxon>Metazoa</taxon>
        <taxon>Chordata</taxon>
        <taxon>Craniata</taxon>
        <taxon>Vertebrata</taxon>
        <taxon>Euteleostomi</taxon>
        <taxon>Archelosauria</taxon>
        <taxon>Archosauria</taxon>
        <taxon>Crocodylia</taxon>
        <taxon>Longirostres</taxon>
        <taxon>Crocodylidae</taxon>
        <taxon>Crocodylus</taxon>
    </lineage>
</organism>
<proteinExistence type="predicted"/>
<dbReference type="GeneTree" id="ENSGT01150000287325"/>
<sequence>MDIIHFALPIASPILGAAPRRIHLQPHVEHHRGHDVEVGEVDAELPGQVEEDEQGPGQPLAEHAVGPGGGKREQAEMVGSNRFTEDRTEEYSCGLMNMVCQFCNSLNFQAERPSDGQFQSCCPKGKVILPPRRPFP</sequence>
<name>A0A7M4EDB4_CROPO</name>
<accession>A0A7M4EDB4</accession>
<dbReference type="AlphaFoldDB" id="A0A7M4EDB4"/>
<reference evidence="2" key="2">
    <citation type="submission" date="2025-09" db="UniProtKB">
        <authorList>
            <consortium name="Ensembl"/>
        </authorList>
    </citation>
    <scope>IDENTIFICATION</scope>
</reference>
<dbReference type="Ensembl" id="ENSCPRT00005009498.1">
    <property type="protein sequence ID" value="ENSCPRP00005008069.1"/>
    <property type="gene ID" value="ENSCPRG00005005757.1"/>
</dbReference>
<evidence type="ECO:0000313" key="3">
    <source>
        <dbReference type="Proteomes" id="UP000594220"/>
    </source>
</evidence>
<protein>
    <submittedName>
        <fullName evidence="2">Uncharacterized protein</fullName>
    </submittedName>
</protein>
<feature type="compositionally biased region" description="Acidic residues" evidence="1">
    <location>
        <begin position="45"/>
        <end position="54"/>
    </location>
</feature>
<evidence type="ECO:0000256" key="1">
    <source>
        <dbReference type="SAM" id="MobiDB-lite"/>
    </source>
</evidence>